<evidence type="ECO:0000313" key="5">
    <source>
        <dbReference type="Proteomes" id="UP000271870"/>
    </source>
</evidence>
<keyword evidence="5" id="KW-1185">Reference proteome</keyword>
<dbReference type="EMBL" id="RJLR01000027">
    <property type="protein sequence ID" value="RNM04274.1"/>
    <property type="molecule type" value="Genomic_DNA"/>
</dbReference>
<dbReference type="RefSeq" id="WP_123251547.1">
    <property type="nucleotide sequence ID" value="NZ_JBPWOM010000034.1"/>
</dbReference>
<organism evidence="3 6">
    <name type="scientific">Dickeya undicola</name>
    <dbReference type="NCBI Taxonomy" id="1577887"/>
    <lineage>
        <taxon>Bacteria</taxon>
        <taxon>Pseudomonadati</taxon>
        <taxon>Pseudomonadota</taxon>
        <taxon>Gammaproteobacteria</taxon>
        <taxon>Enterobacterales</taxon>
        <taxon>Pectobacteriaceae</taxon>
        <taxon>Dickeya</taxon>
    </lineage>
</organism>
<reference evidence="5 6" key="1">
    <citation type="submission" date="2018-11" db="EMBL/GenBank/DDBJ databases">
        <title>Characterization of surface water Dickeya isolates.</title>
        <authorList>
            <person name="Van Gijsegem F."/>
            <person name="Pedron J."/>
        </authorList>
    </citation>
    <scope>NUCLEOTIDE SEQUENCE [LARGE SCALE GENOMIC DNA]</scope>
    <source>
        <strain evidence="3 6">FVG1-MFV-O17</strain>
        <strain evidence="4 5">FVG10-MFV-A16</strain>
    </source>
</reference>
<gene>
    <name evidence="3" type="ORF">EF878_16730</name>
    <name evidence="4" type="ORF">EFS38_18385</name>
</gene>
<dbReference type="EMBL" id="RJLS01000030">
    <property type="protein sequence ID" value="RNM19860.1"/>
    <property type="molecule type" value="Genomic_DNA"/>
</dbReference>
<dbReference type="OrthoDB" id="9811471at2"/>
<dbReference type="PROSITE" id="PS00571">
    <property type="entry name" value="AMIDASES"/>
    <property type="match status" value="1"/>
</dbReference>
<dbReference type="PANTHER" id="PTHR11895:SF7">
    <property type="entry name" value="GLUTAMYL-TRNA(GLN) AMIDOTRANSFERASE SUBUNIT A, MITOCHONDRIAL"/>
    <property type="match status" value="1"/>
</dbReference>
<dbReference type="PANTHER" id="PTHR11895">
    <property type="entry name" value="TRANSAMIDASE"/>
    <property type="match status" value="1"/>
</dbReference>
<comment type="caution">
    <text evidence="3">The sequence shown here is derived from an EMBL/GenBank/DDBJ whole genome shotgun (WGS) entry which is preliminary data.</text>
</comment>
<dbReference type="Pfam" id="PF01425">
    <property type="entry name" value="Amidase"/>
    <property type="match status" value="1"/>
</dbReference>
<evidence type="ECO:0000313" key="6">
    <source>
        <dbReference type="Proteomes" id="UP000276061"/>
    </source>
</evidence>
<dbReference type="GO" id="GO:0003824">
    <property type="term" value="F:catalytic activity"/>
    <property type="evidence" value="ECO:0007669"/>
    <property type="project" value="InterPro"/>
</dbReference>
<dbReference type="Proteomes" id="UP000271870">
    <property type="component" value="Unassembled WGS sequence"/>
</dbReference>
<dbReference type="Gene3D" id="3.90.1300.10">
    <property type="entry name" value="Amidase signature (AS) domain"/>
    <property type="match status" value="1"/>
</dbReference>
<comment type="similarity">
    <text evidence="1">Belongs to the amidase family.</text>
</comment>
<dbReference type="InterPro" id="IPR000120">
    <property type="entry name" value="Amidase"/>
</dbReference>
<proteinExistence type="inferred from homology"/>
<evidence type="ECO:0000259" key="2">
    <source>
        <dbReference type="Pfam" id="PF01425"/>
    </source>
</evidence>
<dbReference type="Proteomes" id="UP000276061">
    <property type="component" value="Unassembled WGS sequence"/>
</dbReference>
<dbReference type="InterPro" id="IPR020556">
    <property type="entry name" value="Amidase_CS"/>
</dbReference>
<dbReference type="InterPro" id="IPR023631">
    <property type="entry name" value="Amidase_dom"/>
</dbReference>
<evidence type="ECO:0000256" key="1">
    <source>
        <dbReference type="ARBA" id="ARBA00009199"/>
    </source>
</evidence>
<protein>
    <submittedName>
        <fullName evidence="3">Amidase</fullName>
    </submittedName>
</protein>
<dbReference type="AlphaFoldDB" id="A0A3N0FVS3"/>
<feature type="domain" description="Amidase" evidence="2">
    <location>
        <begin position="29"/>
        <end position="459"/>
    </location>
</feature>
<accession>A0A3N0FVS3</accession>
<sequence length="482" mass="51696">MNPIQQILDTEDGLGLAHYVKSGEVTPGELLEGVIARLEKVNPQINAVAETLFDSAREVIGQPQLMTGTFAGVPTFVKDLFTAVKDARMTNGSLSLGDAHPGLDDELISRYRNAGIVIAGTSTSPEFGSSYTTESTRFGATRNPWSLVHSAGGSSGGAAALVAARVVPFAHGNDGGGSIRVPSSCCGVFGLKPTRGRMPSGPLVGEGWAGMGVSHAITLSVRDSAALLDISAGSDLGAPYAAPYQASPFLDCLSRPTEKLRIAMIEHLSPWITSEQALNSVRATAALCEQLGHHVELVSLPVDAEQFYNDAFTIISVNTQAYVDMLGNIRGQPVSFEEVEPRTRVMLRERGRIPGTDYVMAVNAIHALGRRFAHFMTQYDLILTPTLTQAPPLIGQLDAFDDTLSLRDVIEGFHRYCPFTALFNATGQPAMSVPLYWTPEGLPLGSHFAARFGDEQTLLSLAAELERVKPWAKRIPFVNAMS</sequence>
<evidence type="ECO:0000313" key="3">
    <source>
        <dbReference type="EMBL" id="RNM04274.1"/>
    </source>
</evidence>
<dbReference type="SUPFAM" id="SSF75304">
    <property type="entry name" value="Amidase signature (AS) enzymes"/>
    <property type="match status" value="1"/>
</dbReference>
<dbReference type="InterPro" id="IPR036928">
    <property type="entry name" value="AS_sf"/>
</dbReference>
<evidence type="ECO:0000313" key="4">
    <source>
        <dbReference type="EMBL" id="RNM19860.1"/>
    </source>
</evidence>
<name>A0A3N0FVS3_9GAMM</name>